<protein>
    <recommendedName>
        <fullName evidence="1">Craniofacial development protein 1</fullName>
    </recommendedName>
    <alternativeName>
        <fullName evidence="2">Bucentaur</fullName>
    </alternativeName>
</protein>
<organism evidence="5 6">
    <name type="scientific">Varroa destructor</name>
    <name type="common">Honeybee mite</name>
    <dbReference type="NCBI Taxonomy" id="109461"/>
    <lineage>
        <taxon>Eukaryota</taxon>
        <taxon>Metazoa</taxon>
        <taxon>Ecdysozoa</taxon>
        <taxon>Arthropoda</taxon>
        <taxon>Chelicerata</taxon>
        <taxon>Arachnida</taxon>
        <taxon>Acari</taxon>
        <taxon>Parasitiformes</taxon>
        <taxon>Mesostigmata</taxon>
        <taxon>Gamasina</taxon>
        <taxon>Dermanyssoidea</taxon>
        <taxon>Varroidae</taxon>
        <taxon>Varroa</taxon>
    </lineage>
</organism>
<evidence type="ECO:0000256" key="3">
    <source>
        <dbReference type="SAM" id="MobiDB-lite"/>
    </source>
</evidence>
<dbReference type="InterPro" id="IPR011421">
    <property type="entry name" value="BCNT-C"/>
</dbReference>
<evidence type="ECO:0000256" key="2">
    <source>
        <dbReference type="ARBA" id="ARBA00030244"/>
    </source>
</evidence>
<dbReference type="PANTHER" id="PTHR48407">
    <property type="entry name" value="CRANIOFACIAL DEVELOPMENT PROTEIN 1"/>
    <property type="match status" value="1"/>
</dbReference>
<dbReference type="PROSITE" id="PS51279">
    <property type="entry name" value="BCNT_C"/>
    <property type="match status" value="1"/>
</dbReference>
<dbReference type="Proteomes" id="UP000594260">
    <property type="component" value="Unplaced"/>
</dbReference>
<dbReference type="PANTHER" id="PTHR48407:SF1">
    <property type="entry name" value="CRANIOFACIAL DEVELOPMENT PROTEIN 1"/>
    <property type="match status" value="1"/>
</dbReference>
<dbReference type="GO" id="GO:0000812">
    <property type="term" value="C:Swr1 complex"/>
    <property type="evidence" value="ECO:0007669"/>
    <property type="project" value="TreeGrafter"/>
</dbReference>
<feature type="compositionally biased region" description="Acidic residues" evidence="3">
    <location>
        <begin position="25"/>
        <end position="45"/>
    </location>
</feature>
<evidence type="ECO:0000313" key="5">
    <source>
        <dbReference type="EnsemblMetazoa" id="XP_022659335"/>
    </source>
</evidence>
<proteinExistence type="predicted"/>
<feature type="compositionally biased region" description="Basic and acidic residues" evidence="3">
    <location>
        <begin position="63"/>
        <end position="77"/>
    </location>
</feature>
<keyword evidence="6" id="KW-1185">Reference proteome</keyword>
<name>A0A7M7JZA7_VARDE</name>
<dbReference type="EnsemblMetazoa" id="XM_022803600">
    <property type="protein sequence ID" value="XP_022659335"/>
    <property type="gene ID" value="LOC111249582"/>
</dbReference>
<evidence type="ECO:0000313" key="6">
    <source>
        <dbReference type="Proteomes" id="UP000594260"/>
    </source>
</evidence>
<dbReference type="OMA" id="AKKWPLW"/>
<reference evidence="5" key="1">
    <citation type="submission" date="2021-01" db="UniProtKB">
        <authorList>
            <consortium name="EnsemblMetazoa"/>
        </authorList>
    </citation>
    <scope>IDENTIFICATION</scope>
</reference>
<feature type="region of interest" description="Disordered" evidence="3">
    <location>
        <begin position="1"/>
        <end position="135"/>
    </location>
</feature>
<dbReference type="Pfam" id="PF07572">
    <property type="entry name" value="BCNT"/>
    <property type="match status" value="1"/>
</dbReference>
<dbReference type="RefSeq" id="XP_022659335.1">
    <property type="nucleotide sequence ID" value="XM_022803600.1"/>
</dbReference>
<feature type="compositionally biased region" description="Basic and acidic residues" evidence="3">
    <location>
        <begin position="98"/>
        <end position="113"/>
    </location>
</feature>
<feature type="domain" description="BCNT-C" evidence="4">
    <location>
        <begin position="185"/>
        <end position="266"/>
    </location>
</feature>
<evidence type="ECO:0000256" key="1">
    <source>
        <dbReference type="ARBA" id="ARBA00019033"/>
    </source>
</evidence>
<dbReference type="CTD" id="7354404"/>
<accession>A0A7M7JZA7</accession>
<dbReference type="InterPro" id="IPR027124">
    <property type="entry name" value="Swc5/CFDP1/2"/>
</dbReference>
<evidence type="ECO:0000259" key="4">
    <source>
        <dbReference type="PROSITE" id="PS51279"/>
    </source>
</evidence>
<sequence length="271" mass="29923">MDKLAGDLMNDSDSDDQDYVPSGAESEEDDDAPADNSEIPDEDEAEKQKTDALWADFMADVEPLSKKARVEDKDTKSLDPNNEAVDINDSKNGAGVNLKRDSSASSEIKESAKDSGGNHSKTADSTDDSVGTSGTSNKIKVTQVFDFAGQKIEVEKEVDKNSKEAKQILAEQSKKSDEKKLLVRPKVGGGLSTIVSGLLNKKNKMSIFQKTQLDWDNFTKEKNIKEELANYNKGKDGYLEKVAFLDRTDLRQFELEKAMRDRQRAARGGNM</sequence>
<dbReference type="GeneID" id="111249582"/>
<dbReference type="AlphaFoldDB" id="A0A7M7JZA7"/>